<feature type="region of interest" description="Disordered" evidence="1">
    <location>
        <begin position="1"/>
        <end position="103"/>
    </location>
</feature>
<evidence type="ECO:0000256" key="1">
    <source>
        <dbReference type="SAM" id="MobiDB-lite"/>
    </source>
</evidence>
<feature type="compositionally biased region" description="Low complexity" evidence="1">
    <location>
        <begin position="1"/>
        <end position="30"/>
    </location>
</feature>
<proteinExistence type="predicted"/>
<gene>
    <name evidence="2" type="ORF">Mgra_00000161</name>
</gene>
<feature type="compositionally biased region" description="Polar residues" evidence="1">
    <location>
        <begin position="36"/>
        <end position="61"/>
    </location>
</feature>
<name>A0A8T0A485_9BILA</name>
<evidence type="ECO:0000313" key="2">
    <source>
        <dbReference type="EMBL" id="KAF7640340.1"/>
    </source>
</evidence>
<dbReference type="OrthoDB" id="5831994at2759"/>
<keyword evidence="3" id="KW-1185">Reference proteome</keyword>
<organism evidence="2 3">
    <name type="scientific">Meloidogyne graminicola</name>
    <dbReference type="NCBI Taxonomy" id="189291"/>
    <lineage>
        <taxon>Eukaryota</taxon>
        <taxon>Metazoa</taxon>
        <taxon>Ecdysozoa</taxon>
        <taxon>Nematoda</taxon>
        <taxon>Chromadorea</taxon>
        <taxon>Rhabditida</taxon>
        <taxon>Tylenchina</taxon>
        <taxon>Tylenchomorpha</taxon>
        <taxon>Tylenchoidea</taxon>
        <taxon>Meloidogynidae</taxon>
        <taxon>Meloidogyninae</taxon>
        <taxon>Meloidogyne</taxon>
    </lineage>
</organism>
<protein>
    <submittedName>
        <fullName evidence="2">Uncharacterized protein</fullName>
    </submittedName>
</protein>
<dbReference type="AlphaFoldDB" id="A0A8T0A485"/>
<dbReference type="Proteomes" id="UP000605970">
    <property type="component" value="Unassembled WGS sequence"/>
</dbReference>
<accession>A0A8T0A485</accession>
<feature type="compositionally biased region" description="Polar residues" evidence="1">
    <location>
        <begin position="91"/>
        <end position="103"/>
    </location>
</feature>
<sequence length="103" mass="10981">MSLRLQKSSTLCSSQLSSTTNTSNNNSSQLKPLLMSRNSSIGENVPPNVSSSENRSQQQNHLAPPAIAPESPRPQKIEQSPLASVGLTIPLPNTTSANNTNKK</sequence>
<evidence type="ECO:0000313" key="3">
    <source>
        <dbReference type="Proteomes" id="UP000605970"/>
    </source>
</evidence>
<comment type="caution">
    <text evidence="2">The sequence shown here is derived from an EMBL/GenBank/DDBJ whole genome shotgun (WGS) entry which is preliminary data.</text>
</comment>
<reference evidence="2" key="1">
    <citation type="journal article" date="2020" name="Ecol. Evol.">
        <title>Genome structure and content of the rice root-knot nematode (Meloidogyne graminicola).</title>
        <authorList>
            <person name="Phan N.T."/>
            <person name="Danchin E.G.J."/>
            <person name="Klopp C."/>
            <person name="Perfus-Barbeoch L."/>
            <person name="Kozlowski D.K."/>
            <person name="Koutsovoulos G.D."/>
            <person name="Lopez-Roques C."/>
            <person name="Bouchez O."/>
            <person name="Zahm M."/>
            <person name="Besnard G."/>
            <person name="Bellafiore S."/>
        </authorList>
    </citation>
    <scope>NUCLEOTIDE SEQUENCE</scope>
    <source>
        <strain evidence="2">VN-18</strain>
    </source>
</reference>
<dbReference type="EMBL" id="JABEBT010000001">
    <property type="protein sequence ID" value="KAF7640340.1"/>
    <property type="molecule type" value="Genomic_DNA"/>
</dbReference>